<gene>
    <name evidence="1" type="ORF">LPC04_20780</name>
</gene>
<dbReference type="Proteomes" id="UP001139353">
    <property type="component" value="Unassembled WGS sequence"/>
</dbReference>
<dbReference type="InterPro" id="IPR003795">
    <property type="entry name" value="DUF192"/>
</dbReference>
<dbReference type="AlphaFoldDB" id="A0A9X1YL28"/>
<dbReference type="InterPro" id="IPR038695">
    <property type="entry name" value="Saro_0823-like_sf"/>
</dbReference>
<dbReference type="EMBL" id="JAJLJH010000007">
    <property type="protein sequence ID" value="MCK9688148.1"/>
    <property type="molecule type" value="Genomic_DNA"/>
</dbReference>
<reference evidence="1" key="1">
    <citation type="submission" date="2021-11" db="EMBL/GenBank/DDBJ databases">
        <title>BS-T2-15 a new species belonging to the Comamonadaceae family isolated from the soil of a French oak forest.</title>
        <authorList>
            <person name="Mieszkin S."/>
            <person name="Alain K."/>
        </authorList>
    </citation>
    <scope>NUCLEOTIDE SEQUENCE</scope>
    <source>
        <strain evidence="1">BS-T2-15</strain>
    </source>
</reference>
<accession>A0A9X1YL28</accession>
<protein>
    <submittedName>
        <fullName evidence="1">DUF192 domain-containing protein</fullName>
    </submittedName>
</protein>
<dbReference type="RefSeq" id="WP_275684192.1">
    <property type="nucleotide sequence ID" value="NZ_JAJLJH010000007.1"/>
</dbReference>
<proteinExistence type="predicted"/>
<keyword evidence="2" id="KW-1185">Reference proteome</keyword>
<evidence type="ECO:0000313" key="1">
    <source>
        <dbReference type="EMBL" id="MCK9688148.1"/>
    </source>
</evidence>
<dbReference type="Gene3D" id="2.60.120.1140">
    <property type="entry name" value="Protein of unknown function DUF192"/>
    <property type="match status" value="1"/>
</dbReference>
<sequence>MSETIDLKVPGTRSRVPVRTTGQWRSRFLGLAGARELKKSCGVWVKRCSSVNTFGFDQPVDVVFLSADGVVTKIVAGMKPWRMSSCPEARTVLELRAGLASRLHLAPGVEMGLLA</sequence>
<comment type="caution">
    <text evidence="1">The sequence shown here is derived from an EMBL/GenBank/DDBJ whole genome shotgun (WGS) entry which is preliminary data.</text>
</comment>
<dbReference type="Pfam" id="PF02643">
    <property type="entry name" value="DUF192"/>
    <property type="match status" value="1"/>
</dbReference>
<evidence type="ECO:0000313" key="2">
    <source>
        <dbReference type="Proteomes" id="UP001139353"/>
    </source>
</evidence>
<name>A0A9X1YL28_9BURK</name>
<organism evidence="1 2">
    <name type="scientific">Scleromatobacter humisilvae</name>
    <dbReference type="NCBI Taxonomy" id="2897159"/>
    <lineage>
        <taxon>Bacteria</taxon>
        <taxon>Pseudomonadati</taxon>
        <taxon>Pseudomonadota</taxon>
        <taxon>Betaproteobacteria</taxon>
        <taxon>Burkholderiales</taxon>
        <taxon>Sphaerotilaceae</taxon>
        <taxon>Scleromatobacter</taxon>
    </lineage>
</organism>